<dbReference type="SUPFAM" id="SSF55136">
    <property type="entry name" value="Probable bacterial effector-binding domain"/>
    <property type="match status" value="1"/>
</dbReference>
<feature type="region of interest" description="Disordered" evidence="2">
    <location>
        <begin position="1"/>
        <end position="32"/>
    </location>
</feature>
<accession>A0A7S0WVG3</accession>
<evidence type="ECO:0000256" key="1">
    <source>
        <dbReference type="ARBA" id="ARBA00009817"/>
    </source>
</evidence>
<dbReference type="InterPro" id="IPR011256">
    <property type="entry name" value="Reg_factor_effector_dom_sf"/>
</dbReference>
<dbReference type="Pfam" id="PF10184">
    <property type="entry name" value="DUF2358"/>
    <property type="match status" value="1"/>
</dbReference>
<dbReference type="AlphaFoldDB" id="A0A7S0WVG3"/>
<protein>
    <recommendedName>
        <fullName evidence="4">SOUL heme-binding protein</fullName>
    </recommendedName>
</protein>
<dbReference type="PANTHER" id="PTHR11220">
    <property type="entry name" value="HEME-BINDING PROTEIN-RELATED"/>
    <property type="match status" value="1"/>
</dbReference>
<dbReference type="PANTHER" id="PTHR11220:SF50">
    <property type="entry name" value="SOUL HEME-BINDING FAMILY PROTEIN"/>
    <property type="match status" value="1"/>
</dbReference>
<comment type="similarity">
    <text evidence="1">Belongs to the HEBP family.</text>
</comment>
<evidence type="ECO:0000256" key="2">
    <source>
        <dbReference type="SAM" id="MobiDB-lite"/>
    </source>
</evidence>
<dbReference type="EMBL" id="HBFA01034229">
    <property type="protein sequence ID" value="CAD8685228.1"/>
    <property type="molecule type" value="Transcribed_RNA"/>
</dbReference>
<dbReference type="InterPro" id="IPR018790">
    <property type="entry name" value="DUF2358"/>
</dbReference>
<dbReference type="Gene3D" id="3.20.80.10">
    <property type="entry name" value="Regulatory factor, effector binding domain"/>
    <property type="match status" value="1"/>
</dbReference>
<reference evidence="3" key="1">
    <citation type="submission" date="2021-01" db="EMBL/GenBank/DDBJ databases">
        <authorList>
            <person name="Corre E."/>
            <person name="Pelletier E."/>
            <person name="Niang G."/>
            <person name="Scheremetjew M."/>
            <person name="Finn R."/>
            <person name="Kale V."/>
            <person name="Holt S."/>
            <person name="Cochrane G."/>
            <person name="Meng A."/>
            <person name="Brown T."/>
            <person name="Cohen L."/>
        </authorList>
    </citation>
    <scope>NUCLEOTIDE SEQUENCE</scope>
    <source>
        <strain evidence="3">CCMP722</strain>
    </source>
</reference>
<sequence length="434" mass="47717">MSAPGILTSTVSLAGPSSSSGGSHKAKSRGPQCGRFATHVPRCGVQTDRKVGQTLGSRGAGVAVSRCRNGRGYAANRRSTVQVRSSTSTAVTSKVTPQKLSDVSEEKLTEYMQEISEFLKVDLDHLFDDQGIDATLYDKKVFFQDPITNYDGIEGYLFNIQFLRRVFEPTFVLHNVRRTGPYELTTRWTMGMKLGWFPLKQFWMPSFMFTGTSIMGINPETGKFNSHVDTWDSIQNQAFLSIEAVQDLVKQMFEIYWTPELETPEYAVMKRYATYEVREYSPFVVAEAEVAGATQSAGVFQALANYIFGANASSTKMAMTTPVFTTEGAGGSTMQFVVPGPAAPEAPAPRDPAVRVREEPGGFYAVVKFSGVATSTSAAKAAEDLRAQLLADNLVPEPGYTLARYNDPSTPSFFRRNEVLIHVPTFKLLDDAEP</sequence>
<feature type="compositionally biased region" description="Low complexity" evidence="2">
    <location>
        <begin position="9"/>
        <end position="23"/>
    </location>
</feature>
<name>A0A7S0WVG3_9CHLO</name>
<dbReference type="InterPro" id="IPR006917">
    <property type="entry name" value="SOUL_heme-bd"/>
</dbReference>
<evidence type="ECO:0008006" key="4">
    <source>
        <dbReference type="Google" id="ProtNLM"/>
    </source>
</evidence>
<organism evidence="3">
    <name type="scientific">Pyramimonas obovata</name>
    <dbReference type="NCBI Taxonomy" id="1411642"/>
    <lineage>
        <taxon>Eukaryota</taxon>
        <taxon>Viridiplantae</taxon>
        <taxon>Chlorophyta</taxon>
        <taxon>Pyramimonadophyceae</taxon>
        <taxon>Pyramimonadales</taxon>
        <taxon>Pyramimonadaceae</taxon>
        <taxon>Pyramimonas</taxon>
        <taxon>Pyramimonas incertae sedis</taxon>
    </lineage>
</organism>
<evidence type="ECO:0000313" key="3">
    <source>
        <dbReference type="EMBL" id="CAD8685228.1"/>
    </source>
</evidence>
<proteinExistence type="inferred from homology"/>
<gene>
    <name evidence="3" type="ORF">POBO1169_LOCUS17176</name>
</gene>
<dbReference type="Pfam" id="PF04832">
    <property type="entry name" value="SOUL"/>
    <property type="match status" value="1"/>
</dbReference>